<dbReference type="SUPFAM" id="SSF53335">
    <property type="entry name" value="S-adenosyl-L-methionine-dependent methyltransferases"/>
    <property type="match status" value="1"/>
</dbReference>
<dbReference type="EMBL" id="UZAM01014845">
    <property type="protein sequence ID" value="VDP36004.1"/>
    <property type="molecule type" value="Genomic_DNA"/>
</dbReference>
<dbReference type="GO" id="GO:0071164">
    <property type="term" value="F:RNA cap trimethylguanosine synthase activity"/>
    <property type="evidence" value="ECO:0007669"/>
    <property type="project" value="TreeGrafter"/>
</dbReference>
<evidence type="ECO:0000313" key="8">
    <source>
        <dbReference type="EMBL" id="VDP36004.1"/>
    </source>
</evidence>
<dbReference type="WBParaSite" id="SBAD_0001134001-mRNA-1">
    <property type="protein sequence ID" value="SBAD_0001134001-mRNA-1"/>
    <property type="gene ID" value="SBAD_0001134001"/>
</dbReference>
<comment type="catalytic activity">
    <reaction evidence="5">
        <text>a 5'-end (N(2),N(7)-dimethyl 5'-triphosphoguanosine)-ribonucleoside in snRNA + S-adenosyl-L-methionine = a 5'-end (N(2),N(2),N(7)-trimethyl 5'-triphosphoguanosine)-ribonucleoside in snRNA + S-adenosyl-L-homocysteine + H(+)</text>
        <dbReference type="Rhea" id="RHEA:78479"/>
        <dbReference type="Rhea" id="RHEA-COMP:19087"/>
        <dbReference type="Rhea" id="RHEA-COMP:19089"/>
        <dbReference type="ChEBI" id="CHEBI:15378"/>
        <dbReference type="ChEBI" id="CHEBI:57856"/>
        <dbReference type="ChEBI" id="CHEBI:59789"/>
        <dbReference type="ChEBI" id="CHEBI:167623"/>
        <dbReference type="ChEBI" id="CHEBI:172880"/>
    </reaction>
    <physiologicalReaction direction="left-to-right" evidence="5">
        <dbReference type="Rhea" id="RHEA:78480"/>
    </physiologicalReaction>
</comment>
<protein>
    <recommendedName>
        <fullName evidence="1">Trimethylguanosine synthase</fullName>
    </recommendedName>
    <alternativeName>
        <fullName evidence="7">Cap-specific guanine-N(2) methyltransferase</fullName>
    </alternativeName>
</protein>
<evidence type="ECO:0000313" key="10">
    <source>
        <dbReference type="WBParaSite" id="SBAD_0001134001-mRNA-1"/>
    </source>
</evidence>
<dbReference type="InterPro" id="IPR029063">
    <property type="entry name" value="SAM-dependent_MTases_sf"/>
</dbReference>
<comment type="catalytic activity">
    <reaction evidence="3">
        <text>a 5'-end (N(2),N(7)-dimethyl 5'-triphosphoguanosine)-ribonucleoside in snoRNA + S-adenosyl-L-methionine = a 5'-end (N(2),N(2),N(7)-trimethyl 5'-triphosphoguanosine)-ribonucleoside in snoRNA + S-adenosyl-L-homocysteine + H(+)</text>
        <dbReference type="Rhea" id="RHEA:78507"/>
        <dbReference type="Rhea" id="RHEA-COMP:19088"/>
        <dbReference type="Rhea" id="RHEA-COMP:19090"/>
        <dbReference type="ChEBI" id="CHEBI:15378"/>
        <dbReference type="ChEBI" id="CHEBI:57856"/>
        <dbReference type="ChEBI" id="CHEBI:59789"/>
        <dbReference type="ChEBI" id="CHEBI:167623"/>
        <dbReference type="ChEBI" id="CHEBI:172880"/>
    </reaction>
    <physiologicalReaction direction="left-to-right" evidence="3">
        <dbReference type="Rhea" id="RHEA:78508"/>
    </physiologicalReaction>
</comment>
<name>A0A183J516_9BILA</name>
<evidence type="ECO:0000256" key="5">
    <source>
        <dbReference type="ARBA" id="ARBA00048763"/>
    </source>
</evidence>
<comment type="catalytic activity">
    <reaction evidence="6">
        <text>a 5'-end (N(7)-methyl 5'-triphosphoguanosine)-ribonucleoside in snRNA + S-adenosyl-L-methionine = a 5'-end (N(2),N(7)-dimethyl 5'-triphosphoguanosine)-ribonucleoside in snRNA + S-adenosyl-L-homocysteine + H(+)</text>
        <dbReference type="Rhea" id="RHEA:78471"/>
        <dbReference type="Rhea" id="RHEA-COMP:19085"/>
        <dbReference type="Rhea" id="RHEA-COMP:19087"/>
        <dbReference type="ChEBI" id="CHEBI:15378"/>
        <dbReference type="ChEBI" id="CHEBI:57856"/>
        <dbReference type="ChEBI" id="CHEBI:59789"/>
        <dbReference type="ChEBI" id="CHEBI:156461"/>
        <dbReference type="ChEBI" id="CHEBI:172880"/>
    </reaction>
    <physiologicalReaction direction="left-to-right" evidence="6">
        <dbReference type="Rhea" id="RHEA:78472"/>
    </physiologicalReaction>
</comment>
<dbReference type="AlphaFoldDB" id="A0A183J516"/>
<gene>
    <name evidence="8" type="ORF">SBAD_LOCUS10964</name>
</gene>
<evidence type="ECO:0000256" key="4">
    <source>
        <dbReference type="ARBA" id="ARBA00048740"/>
    </source>
</evidence>
<dbReference type="InterPro" id="IPR019012">
    <property type="entry name" value="RNA_cap_Gua-N2-MeTrfase"/>
</dbReference>
<evidence type="ECO:0000256" key="2">
    <source>
        <dbReference type="ARBA" id="ARBA00025783"/>
    </source>
</evidence>
<dbReference type="GO" id="GO:0005634">
    <property type="term" value="C:nucleus"/>
    <property type="evidence" value="ECO:0007669"/>
    <property type="project" value="TreeGrafter"/>
</dbReference>
<comment type="catalytic activity">
    <reaction evidence="4">
        <text>a 5'-end (N(7)-methyl 5'-triphosphoguanosine)-ribonucleoside in snoRNA + S-adenosyl-L-methionine = a 5'-end (N(2),N(7)-dimethyl 5'-triphosphoguanosine)-ribonucleoside in snoRNA + S-adenosyl-L-homocysteine + H(+)</text>
        <dbReference type="Rhea" id="RHEA:78475"/>
        <dbReference type="Rhea" id="RHEA-COMP:19086"/>
        <dbReference type="Rhea" id="RHEA-COMP:19088"/>
        <dbReference type="ChEBI" id="CHEBI:15378"/>
        <dbReference type="ChEBI" id="CHEBI:57856"/>
        <dbReference type="ChEBI" id="CHEBI:59789"/>
        <dbReference type="ChEBI" id="CHEBI:156461"/>
        <dbReference type="ChEBI" id="CHEBI:172880"/>
    </reaction>
    <physiologicalReaction direction="left-to-right" evidence="4">
        <dbReference type="Rhea" id="RHEA:78476"/>
    </physiologicalReaction>
</comment>
<dbReference type="OrthoDB" id="194443at2759"/>
<reference evidence="8 9" key="2">
    <citation type="submission" date="2018-11" db="EMBL/GenBank/DDBJ databases">
        <authorList>
            <consortium name="Pathogen Informatics"/>
        </authorList>
    </citation>
    <scope>NUCLEOTIDE SEQUENCE [LARGE SCALE GENOMIC DNA]</scope>
</reference>
<evidence type="ECO:0000313" key="9">
    <source>
        <dbReference type="Proteomes" id="UP000270296"/>
    </source>
</evidence>
<proteinExistence type="inferred from homology"/>
<dbReference type="Proteomes" id="UP000270296">
    <property type="component" value="Unassembled WGS sequence"/>
</dbReference>
<dbReference type="CDD" id="cd02440">
    <property type="entry name" value="AdoMet_MTases"/>
    <property type="match status" value="1"/>
</dbReference>
<evidence type="ECO:0000256" key="6">
    <source>
        <dbReference type="ARBA" id="ARBA00049075"/>
    </source>
</evidence>
<dbReference type="Gene3D" id="3.40.50.150">
    <property type="entry name" value="Vaccinia Virus protein VP39"/>
    <property type="match status" value="1"/>
</dbReference>
<accession>A0A183J516</accession>
<dbReference type="PANTHER" id="PTHR14741:SF32">
    <property type="entry name" value="TRIMETHYLGUANOSINE SYNTHASE"/>
    <property type="match status" value="1"/>
</dbReference>
<dbReference type="Pfam" id="PF09445">
    <property type="entry name" value="Methyltransf_15"/>
    <property type="match status" value="1"/>
</dbReference>
<sequence length="202" mass="22925">MVDIKQDSNRTKALWRPTPSLENEVQCNCGHEDQTMPHISECPLRKFDGCIIDVQNGYRCSLIAVDIDPVKIKCARRNAEIYGVLNKIDFICADFFSLIPHLAVDVLFLSPPWGGPAYLNQEVYDTCYLMGIGLKTIFRFAQQFTSNIAIFLPRNASIIQLTELEKNGDYVEVEQNILNNKLKTVTAYYGDLVCDFSENVCE</sequence>
<dbReference type="PANTHER" id="PTHR14741">
    <property type="entry name" value="S-ADENOSYLMETHIONINE-DEPENDENT METHYLTRANSFERASE RELATED"/>
    <property type="match status" value="1"/>
</dbReference>
<evidence type="ECO:0000256" key="7">
    <source>
        <dbReference type="ARBA" id="ARBA00049790"/>
    </source>
</evidence>
<evidence type="ECO:0000256" key="1">
    <source>
        <dbReference type="ARBA" id="ARBA00018517"/>
    </source>
</evidence>
<evidence type="ECO:0000256" key="3">
    <source>
        <dbReference type="ARBA" id="ARBA00047418"/>
    </source>
</evidence>
<organism evidence="10">
    <name type="scientific">Soboliphyme baturini</name>
    <dbReference type="NCBI Taxonomy" id="241478"/>
    <lineage>
        <taxon>Eukaryota</taxon>
        <taxon>Metazoa</taxon>
        <taxon>Ecdysozoa</taxon>
        <taxon>Nematoda</taxon>
        <taxon>Enoplea</taxon>
        <taxon>Dorylaimia</taxon>
        <taxon>Dioctophymatida</taxon>
        <taxon>Dioctophymatoidea</taxon>
        <taxon>Soboliphymatidae</taxon>
        <taxon>Soboliphyme</taxon>
    </lineage>
</organism>
<keyword evidence="9" id="KW-1185">Reference proteome</keyword>
<comment type="similarity">
    <text evidence="2">Belongs to the methyltransferase superfamily. Trimethylguanosine synthase family.</text>
</comment>
<reference evidence="10" key="1">
    <citation type="submission" date="2016-06" db="UniProtKB">
        <authorList>
            <consortium name="WormBaseParasite"/>
        </authorList>
    </citation>
    <scope>IDENTIFICATION</scope>
</reference>